<dbReference type="InterPro" id="IPR025887">
    <property type="entry name" value="Glyco_hydro_31_N_dom"/>
</dbReference>
<reference evidence="7" key="1">
    <citation type="submission" date="2021-01" db="EMBL/GenBank/DDBJ databases">
        <authorList>
            <person name="Kaushik A."/>
        </authorList>
    </citation>
    <scope>NUCLEOTIDE SEQUENCE</scope>
    <source>
        <strain evidence="7">AG2-2IIIB</strain>
    </source>
</reference>
<dbReference type="Gene3D" id="2.60.40.1760">
    <property type="entry name" value="glycosyl hydrolase (family 31)"/>
    <property type="match status" value="1"/>
</dbReference>
<evidence type="ECO:0000256" key="2">
    <source>
        <dbReference type="RuleBase" id="RU361185"/>
    </source>
</evidence>
<dbReference type="AlphaFoldDB" id="A0A8H3ACC6"/>
<protein>
    <recommendedName>
        <fullName evidence="9">Alpha-glucosidase</fullName>
    </recommendedName>
</protein>
<evidence type="ECO:0000256" key="1">
    <source>
        <dbReference type="ARBA" id="ARBA00007806"/>
    </source>
</evidence>
<feature type="domain" description="Glycosyl hydrolase family 31 C-terminal" evidence="6">
    <location>
        <begin position="785"/>
        <end position="903"/>
    </location>
</feature>
<sequence>MGYYDKQNDLYRYVKALDFFSDLDNGRIQYERIKNVDLEPSQFDPQNNVIHEACYHGLAFRDQDKGKIFIVQFARPNTFRVQFDPTKGTLDDYKKGNSRNIVQDTFQKLVETLDKFENTDWEVGYDTQAYPGHIVLESRPKKSPPISGGLDKDYYIRVFVRKNPFKIFALRRIKVYNTREEQLLQAAKVLSVDDSVRKNPFKIFALRRIKVYNTREEQLLQEAKVLSIDDSPTEKVIWQTKSNGILYSGKMTLFEVEKPGTARYLGFGEQGGRQVLKSKQICDYFNFDNMTYSQVYNQGPLDSREPLYHSEPFWMEIAQHPGYQLKLATFIDNLSQVCLDIGSKNNSTMRAATRFGCMRMYVVGADSLPKLINSYTSIVGRPQLKPRYVLGYHQACYGYDNDGWVRAVVKRYRDIGFPLDGMHIDVDFQRGYRTFTVDENGAFPNPKGLLTDLRNQGVKCSTNITPFINSWPDPNGIAYSTLDEGLANGYFIKDKRYTAEGGPSNAAEDRYMVYRSSRRDEWSAADPNQEPKNNYNPPDTQPLADTWNTQKPFRGGVYYGADLGKPGHYPDLNRKEVRKCIPFRLLITSDEHKGSDSRDVAEAELPAIQVWALYSLNLHKATYHGWNHNASRAGKRNFIIGRGGFIGLHRFAGLWTGDNASTWDFLKVSVAQILSLGLSGITISGGDVGGFEPGQDGGKWASPELLMRWYLAYCLLPWFRNHYNRKMNKKEFQEPYRFIDVINQAPPDQQWMYRATLPVCQYYIRLRYSLLQLLYDQMFDNLLTGLPIARSLVISNEDDGSLVTENEDFLDNTYTVGDDVLVAPVLEPQLAPGRPDNETRIIYLPSPDSWWQFNLRADGPDSAAPLGGRFDGGTLLPYDARMSDNVSQIPYMNPMFIRYGAIIPQTEPQLYAEDWAKPRSIGIHVYPGRIGFNKSYDMYLDDGVSRESAPTADNLQKHFAENEAFNSGGESKIIKSPLKPDELGDREAGNVFWRIRFLQETAASSGDQVKRDIYVETLDYNAKFDPTKQHGPVYRLFIWGPPDRKNEFRSATVKVFTLQDPKNPVEKQVSQRYDGEKNAWIVELNINEVQQVKHQVHLEY</sequence>
<accession>A0A8H3ACC6</accession>
<dbReference type="Gene3D" id="2.60.40.1180">
    <property type="entry name" value="Golgi alpha-mannosidase II"/>
    <property type="match status" value="2"/>
</dbReference>
<name>A0A8H3ACC6_9AGAM</name>
<evidence type="ECO:0000259" key="6">
    <source>
        <dbReference type="Pfam" id="PF21365"/>
    </source>
</evidence>
<comment type="caution">
    <text evidence="7">The sequence shown here is derived from an EMBL/GenBank/DDBJ whole genome shotgun (WGS) entry which is preliminary data.</text>
</comment>
<proteinExistence type="inferred from homology"/>
<feature type="domain" description="Glycoside hydrolase family 31 TIM barrel" evidence="4">
    <location>
        <begin position="382"/>
        <end position="776"/>
    </location>
</feature>
<dbReference type="SUPFAM" id="SSF51445">
    <property type="entry name" value="(Trans)glycosidases"/>
    <property type="match status" value="1"/>
</dbReference>
<dbReference type="SUPFAM" id="SSF74650">
    <property type="entry name" value="Galactose mutarotase-like"/>
    <property type="match status" value="1"/>
</dbReference>
<evidence type="ECO:0000259" key="5">
    <source>
        <dbReference type="Pfam" id="PF13802"/>
    </source>
</evidence>
<feature type="domain" description="Glycoside hydrolase family 31 N-terminal" evidence="5">
    <location>
        <begin position="196"/>
        <end position="340"/>
    </location>
</feature>
<dbReference type="GO" id="GO:0004553">
    <property type="term" value="F:hydrolase activity, hydrolyzing O-glycosyl compounds"/>
    <property type="evidence" value="ECO:0007669"/>
    <property type="project" value="InterPro"/>
</dbReference>
<comment type="similarity">
    <text evidence="1 2">Belongs to the glycosyl hydrolase 31 family.</text>
</comment>
<dbReference type="Pfam" id="PF13802">
    <property type="entry name" value="Gal_mutarotas_2"/>
    <property type="match status" value="1"/>
</dbReference>
<evidence type="ECO:0000259" key="4">
    <source>
        <dbReference type="Pfam" id="PF01055"/>
    </source>
</evidence>
<keyword evidence="2" id="KW-0326">Glycosidase</keyword>
<evidence type="ECO:0000313" key="7">
    <source>
        <dbReference type="EMBL" id="CAE6421696.1"/>
    </source>
</evidence>
<keyword evidence="2" id="KW-0378">Hydrolase</keyword>
<dbReference type="EMBL" id="CAJMWT010001830">
    <property type="protein sequence ID" value="CAE6421696.1"/>
    <property type="molecule type" value="Genomic_DNA"/>
</dbReference>
<dbReference type="GO" id="GO:0030246">
    <property type="term" value="F:carbohydrate binding"/>
    <property type="evidence" value="ECO:0007669"/>
    <property type="project" value="InterPro"/>
</dbReference>
<dbReference type="GO" id="GO:0005975">
    <property type="term" value="P:carbohydrate metabolic process"/>
    <property type="evidence" value="ECO:0007669"/>
    <property type="project" value="InterPro"/>
</dbReference>
<evidence type="ECO:0000313" key="8">
    <source>
        <dbReference type="Proteomes" id="UP000663843"/>
    </source>
</evidence>
<feature type="region of interest" description="Disordered" evidence="3">
    <location>
        <begin position="518"/>
        <end position="546"/>
    </location>
</feature>
<dbReference type="InterPro" id="IPR048395">
    <property type="entry name" value="Glyco_hydro_31_C"/>
</dbReference>
<organism evidence="7 8">
    <name type="scientific">Rhizoctonia solani</name>
    <dbReference type="NCBI Taxonomy" id="456999"/>
    <lineage>
        <taxon>Eukaryota</taxon>
        <taxon>Fungi</taxon>
        <taxon>Dikarya</taxon>
        <taxon>Basidiomycota</taxon>
        <taxon>Agaricomycotina</taxon>
        <taxon>Agaricomycetes</taxon>
        <taxon>Cantharellales</taxon>
        <taxon>Ceratobasidiaceae</taxon>
        <taxon>Rhizoctonia</taxon>
    </lineage>
</organism>
<dbReference type="InterPro" id="IPR017853">
    <property type="entry name" value="GH"/>
</dbReference>
<dbReference type="Pfam" id="PF01055">
    <property type="entry name" value="Glyco_hydro_31_2nd"/>
    <property type="match status" value="1"/>
</dbReference>
<dbReference type="Pfam" id="PF21365">
    <property type="entry name" value="Glyco_hydro_31_3rd"/>
    <property type="match status" value="1"/>
</dbReference>
<evidence type="ECO:0008006" key="9">
    <source>
        <dbReference type="Google" id="ProtNLM"/>
    </source>
</evidence>
<dbReference type="PANTHER" id="PTHR22762">
    <property type="entry name" value="ALPHA-GLUCOSIDASE"/>
    <property type="match status" value="1"/>
</dbReference>
<dbReference type="InterPro" id="IPR013780">
    <property type="entry name" value="Glyco_hydro_b"/>
</dbReference>
<gene>
    <name evidence="7" type="ORF">RDB_LOCUS54497</name>
</gene>
<dbReference type="InterPro" id="IPR011013">
    <property type="entry name" value="Gal_mutarotase_sf_dom"/>
</dbReference>
<dbReference type="InterPro" id="IPR000322">
    <property type="entry name" value="Glyco_hydro_31_TIM"/>
</dbReference>
<dbReference type="Gene3D" id="3.20.20.80">
    <property type="entry name" value="Glycosidases"/>
    <property type="match status" value="1"/>
</dbReference>
<dbReference type="PANTHER" id="PTHR22762:SF120">
    <property type="entry name" value="HETEROGLYCAN GLUCOSIDASE 1"/>
    <property type="match status" value="1"/>
</dbReference>
<dbReference type="Proteomes" id="UP000663843">
    <property type="component" value="Unassembled WGS sequence"/>
</dbReference>
<evidence type="ECO:0000256" key="3">
    <source>
        <dbReference type="SAM" id="MobiDB-lite"/>
    </source>
</evidence>
<dbReference type="CDD" id="cd14752">
    <property type="entry name" value="GH31_N"/>
    <property type="match status" value="1"/>
</dbReference>